<dbReference type="RefSeq" id="WP_264432011.1">
    <property type="nucleotide sequence ID" value="NZ_CP081495.1"/>
</dbReference>
<sequence length="82" mass="9787">MELPKFVVADNTDFPDDIFIIHLEYPRFVINLESDEIEFLEDLEEEDAADIEEEMEDLVVLAGEFYERESLRYAEYDDEDDE</sequence>
<name>A0ABY6LYW8_9FLAO</name>
<evidence type="ECO:0000313" key="2">
    <source>
        <dbReference type="Proteomes" id="UP001163328"/>
    </source>
</evidence>
<dbReference type="Proteomes" id="UP001163328">
    <property type="component" value="Chromosome"/>
</dbReference>
<protein>
    <submittedName>
        <fullName evidence="1">Uncharacterized protein</fullName>
    </submittedName>
</protein>
<organism evidence="1 2">
    <name type="scientific">Flavobacterium agricola</name>
    <dbReference type="NCBI Taxonomy" id="2870839"/>
    <lineage>
        <taxon>Bacteria</taxon>
        <taxon>Pseudomonadati</taxon>
        <taxon>Bacteroidota</taxon>
        <taxon>Flavobacteriia</taxon>
        <taxon>Flavobacteriales</taxon>
        <taxon>Flavobacteriaceae</taxon>
        <taxon>Flavobacterium</taxon>
    </lineage>
</organism>
<accession>A0ABY6LYW8</accession>
<reference evidence="1" key="1">
    <citation type="submission" date="2021-08" db="EMBL/GenBank/DDBJ databases">
        <title>Flavobacterium sp. strain CC-SYL302.</title>
        <authorList>
            <person name="Lin S.-Y."/>
            <person name="Lee T.-H."/>
            <person name="Young C.-C."/>
        </authorList>
    </citation>
    <scope>NUCLEOTIDE SEQUENCE</scope>
    <source>
        <strain evidence="1">CC-SYL302</strain>
    </source>
</reference>
<proteinExistence type="predicted"/>
<evidence type="ECO:0000313" key="1">
    <source>
        <dbReference type="EMBL" id="UYW00355.1"/>
    </source>
</evidence>
<dbReference type="EMBL" id="CP081495">
    <property type="protein sequence ID" value="UYW00355.1"/>
    <property type="molecule type" value="Genomic_DNA"/>
</dbReference>
<gene>
    <name evidence="1" type="ORF">K5I29_07180</name>
</gene>
<keyword evidence="2" id="KW-1185">Reference proteome</keyword>